<evidence type="ECO:0000313" key="4">
    <source>
        <dbReference type="Proteomes" id="UP000663848"/>
    </source>
</evidence>
<dbReference type="EMBL" id="CAJOBR010020156">
    <property type="protein sequence ID" value="CAF4926680.1"/>
    <property type="molecule type" value="Genomic_DNA"/>
</dbReference>
<gene>
    <name evidence="3" type="ORF">QYT958_LOCUS31724</name>
</gene>
<dbReference type="SUPFAM" id="SSF50630">
    <property type="entry name" value="Acid proteases"/>
    <property type="match status" value="1"/>
</dbReference>
<proteinExistence type="predicted"/>
<feature type="compositionally biased region" description="Polar residues" evidence="1">
    <location>
        <begin position="331"/>
        <end position="346"/>
    </location>
</feature>
<dbReference type="GO" id="GO:0006508">
    <property type="term" value="P:proteolysis"/>
    <property type="evidence" value="ECO:0007669"/>
    <property type="project" value="InterPro"/>
</dbReference>
<evidence type="ECO:0000256" key="1">
    <source>
        <dbReference type="SAM" id="MobiDB-lite"/>
    </source>
</evidence>
<dbReference type="GO" id="GO:0004190">
    <property type="term" value="F:aspartic-type endopeptidase activity"/>
    <property type="evidence" value="ECO:0007669"/>
    <property type="project" value="InterPro"/>
</dbReference>
<accession>A0A821WLV3</accession>
<evidence type="ECO:0000259" key="2">
    <source>
        <dbReference type="Pfam" id="PF09668"/>
    </source>
</evidence>
<feature type="region of interest" description="Disordered" evidence="1">
    <location>
        <begin position="283"/>
        <end position="346"/>
    </location>
</feature>
<protein>
    <recommendedName>
        <fullName evidence="2">Aspartic peptidase DDI1-type domain-containing protein</fullName>
    </recommendedName>
</protein>
<reference evidence="3" key="1">
    <citation type="submission" date="2021-02" db="EMBL/GenBank/DDBJ databases">
        <authorList>
            <person name="Nowell W R."/>
        </authorList>
    </citation>
    <scope>NUCLEOTIDE SEQUENCE</scope>
</reference>
<feature type="non-terminal residue" evidence="3">
    <location>
        <position position="1"/>
    </location>
</feature>
<dbReference type="Pfam" id="PF09668">
    <property type="entry name" value="Asp_protease"/>
    <property type="match status" value="1"/>
</dbReference>
<dbReference type="Proteomes" id="UP000663848">
    <property type="component" value="Unassembled WGS sequence"/>
</dbReference>
<comment type="caution">
    <text evidence="3">The sequence shown here is derived from an EMBL/GenBank/DDBJ whole genome shotgun (WGS) entry which is preliminary data.</text>
</comment>
<dbReference type="InterPro" id="IPR021109">
    <property type="entry name" value="Peptidase_aspartic_dom_sf"/>
</dbReference>
<feature type="domain" description="Aspartic peptidase DDI1-type" evidence="2">
    <location>
        <begin position="428"/>
        <end position="529"/>
    </location>
</feature>
<dbReference type="CDD" id="cd00303">
    <property type="entry name" value="retropepsin_like"/>
    <property type="match status" value="1"/>
</dbReference>
<feature type="compositionally biased region" description="Polar residues" evidence="1">
    <location>
        <begin position="283"/>
        <end position="295"/>
    </location>
</feature>
<name>A0A821WLV3_9BILA</name>
<dbReference type="AlphaFoldDB" id="A0A821WLV3"/>
<dbReference type="InterPro" id="IPR019103">
    <property type="entry name" value="Peptidase_aspartic_DDI1-type"/>
</dbReference>
<sequence>MIIQTASTIKKPYQITFSSRDEEIKYTQKLLDNCTLYNGDPDNLMSWLRDTGAFIVKERYPETNHPFIIRHLLTDDALDYYLAHEDMIFNFYDLRKLLLHKQNVLAPLQDLTQNDIRKTIIEDLQRSTTKFTGEHRQDVLKWLKTIEIKFETADIPTVKKFDLIPQLLDKGVLDWFQDNKTNFNNSWSVFVDHFKKTFDSPNRARIAMQKLNSCAQSPNQDVRTKVNPTYRLDLLKQKPKDPTEFEAMARDIENIYLVHEAIEQNTQFNTSCSASTSALLPDSSYQPLSNYQQSPRTTNYNSNNRYTSSFHNKANYSPRFSFRPSSRQHHTPSFQSSTNRQFGSAANPRNITRQNLFNFQIPSSTQQLQPPLSTLNISPLMPPSSSVPPTQLSQPTSTAAAITCQWTEPVKDGPVSNNSYLQPSKPFLLYATLLINNLPLQTLIGIGASATCISFNVLQRMSNFRYIDTTVVSFVLDDGVISLQSNGSVEISMQFGNELIHFRAFVINKLCVDLIIGMDFLIIFNANIDVKSQHLSLEISGRRTSIRLDDHFRRPLIPLHARQSTFVPPHSTVAILASTPISSLSAYFIPTSNFIERPYLSSTQKLDTIHHHHSCLLVTN</sequence>
<organism evidence="3 4">
    <name type="scientific">Rotaria socialis</name>
    <dbReference type="NCBI Taxonomy" id="392032"/>
    <lineage>
        <taxon>Eukaryota</taxon>
        <taxon>Metazoa</taxon>
        <taxon>Spiralia</taxon>
        <taxon>Gnathifera</taxon>
        <taxon>Rotifera</taxon>
        <taxon>Eurotatoria</taxon>
        <taxon>Bdelloidea</taxon>
        <taxon>Philodinida</taxon>
        <taxon>Philodinidae</taxon>
        <taxon>Rotaria</taxon>
    </lineage>
</organism>
<feature type="compositionally biased region" description="Low complexity" evidence="1">
    <location>
        <begin position="296"/>
        <end position="309"/>
    </location>
</feature>
<dbReference type="Gene3D" id="2.40.70.10">
    <property type="entry name" value="Acid Proteases"/>
    <property type="match status" value="1"/>
</dbReference>
<evidence type="ECO:0000313" key="3">
    <source>
        <dbReference type="EMBL" id="CAF4926680.1"/>
    </source>
</evidence>